<evidence type="ECO:0000259" key="6">
    <source>
        <dbReference type="PROSITE" id="PS51387"/>
    </source>
</evidence>
<dbReference type="Gene3D" id="3.30.43.10">
    <property type="entry name" value="Uridine Diphospho-n-acetylenolpyruvylglucosamine Reductase, domain 2"/>
    <property type="match status" value="1"/>
</dbReference>
<reference evidence="7 8" key="1">
    <citation type="submission" date="2024-01" db="EMBL/GenBank/DDBJ databases">
        <authorList>
            <person name="Allen C."/>
            <person name="Tagirdzhanova G."/>
        </authorList>
    </citation>
    <scope>NUCLEOTIDE SEQUENCE [LARGE SCALE GENOMIC DNA]</scope>
</reference>
<keyword evidence="5" id="KW-0560">Oxidoreductase</keyword>
<dbReference type="PANTHER" id="PTHR42973:SF39">
    <property type="entry name" value="FAD-BINDING PCMH-TYPE DOMAIN-CONTAINING PROTEIN"/>
    <property type="match status" value="1"/>
</dbReference>
<dbReference type="InterPro" id="IPR016167">
    <property type="entry name" value="FAD-bd_PCMH_sub1"/>
</dbReference>
<dbReference type="EMBL" id="CAWUHC010000119">
    <property type="protein sequence ID" value="CAK7233803.1"/>
    <property type="molecule type" value="Genomic_DNA"/>
</dbReference>
<sequence length="468" mass="52869">MSLSLPSPLPQLPPSFPIYWRGDVHYEHARVGRVFNHRRPDRYPLAVVEAKREEHILEAVKLAKTLNCRVSVRSGGHSWAAWSVRDDAVLIDLGKYYELSYDAETQVAKASPSTTGRMLNTLLSHHGRFFPGGHCPDVGIGGFALQGGMGWNCKNWGWACERVIGVDVVTANGELVHCDKSQNTDLYFAARGAGPGFPGIVTRFYLQTLPVYSCMRSAAYFYKKEDYRKAVSWIIELAQDYDPDTEIVAVSSYPGGSEEMRIMVLLVTFKNSEEEARAALQVAEDSQPAGKIDGWFMKPTSLQNEYDDQAAANPEGHRYCTDNAYVSNDADVVSVMEKAFTTLPTRKSFTLWYSMAPCSRRQLPDMALSMQSDHYLALYTVWEHNHDDAKNRGWVKDIMQGVERHSDGAYLGDSDFQSRQTRFWGQEQGKRLMQIRKDRDPQGRICGFLDLGDKSGVEGLRNEHHWLM</sequence>
<evidence type="ECO:0000313" key="8">
    <source>
        <dbReference type="Proteomes" id="UP001642406"/>
    </source>
</evidence>
<evidence type="ECO:0000256" key="5">
    <source>
        <dbReference type="ARBA" id="ARBA00023002"/>
    </source>
</evidence>
<gene>
    <name evidence="7" type="ORF">SBRCBS47491_008735</name>
</gene>
<comment type="similarity">
    <text evidence="2">Belongs to the oxygen-dependent FAD-linked oxidoreductase family.</text>
</comment>
<evidence type="ECO:0000256" key="2">
    <source>
        <dbReference type="ARBA" id="ARBA00005466"/>
    </source>
</evidence>
<dbReference type="Gene3D" id="3.30.465.10">
    <property type="match status" value="1"/>
</dbReference>
<dbReference type="Gene3D" id="3.40.462.20">
    <property type="match status" value="1"/>
</dbReference>
<dbReference type="Pfam" id="PF01565">
    <property type="entry name" value="FAD_binding_4"/>
    <property type="match status" value="1"/>
</dbReference>
<accession>A0ABP0CNY8</accession>
<dbReference type="SUPFAM" id="SSF56176">
    <property type="entry name" value="FAD-binding/transporter-associated domain-like"/>
    <property type="match status" value="1"/>
</dbReference>
<comment type="caution">
    <text evidence="7">The sequence shown here is derived from an EMBL/GenBank/DDBJ whole genome shotgun (WGS) entry which is preliminary data.</text>
</comment>
<name>A0ABP0CNY8_9PEZI</name>
<keyword evidence="8" id="KW-1185">Reference proteome</keyword>
<comment type="cofactor">
    <cofactor evidence="1">
        <name>FAD</name>
        <dbReference type="ChEBI" id="CHEBI:57692"/>
    </cofactor>
</comment>
<evidence type="ECO:0000256" key="3">
    <source>
        <dbReference type="ARBA" id="ARBA00022630"/>
    </source>
</evidence>
<evidence type="ECO:0000256" key="1">
    <source>
        <dbReference type="ARBA" id="ARBA00001974"/>
    </source>
</evidence>
<dbReference type="InterPro" id="IPR016166">
    <property type="entry name" value="FAD-bd_PCMH"/>
</dbReference>
<proteinExistence type="inferred from homology"/>
<feature type="domain" description="FAD-binding PCMH-type" evidence="6">
    <location>
        <begin position="40"/>
        <end position="211"/>
    </location>
</feature>
<dbReference type="InterPro" id="IPR006094">
    <property type="entry name" value="Oxid_FAD_bind_N"/>
</dbReference>
<dbReference type="Proteomes" id="UP001642406">
    <property type="component" value="Unassembled WGS sequence"/>
</dbReference>
<dbReference type="InterPro" id="IPR036318">
    <property type="entry name" value="FAD-bd_PCMH-like_sf"/>
</dbReference>
<evidence type="ECO:0000256" key="4">
    <source>
        <dbReference type="ARBA" id="ARBA00022827"/>
    </source>
</evidence>
<dbReference type="PROSITE" id="PS51387">
    <property type="entry name" value="FAD_PCMH"/>
    <property type="match status" value="1"/>
</dbReference>
<dbReference type="PANTHER" id="PTHR42973">
    <property type="entry name" value="BINDING OXIDOREDUCTASE, PUTATIVE (AFU_ORTHOLOGUE AFUA_1G17690)-RELATED"/>
    <property type="match status" value="1"/>
</dbReference>
<organism evidence="7 8">
    <name type="scientific">Sporothrix bragantina</name>
    <dbReference type="NCBI Taxonomy" id="671064"/>
    <lineage>
        <taxon>Eukaryota</taxon>
        <taxon>Fungi</taxon>
        <taxon>Dikarya</taxon>
        <taxon>Ascomycota</taxon>
        <taxon>Pezizomycotina</taxon>
        <taxon>Sordariomycetes</taxon>
        <taxon>Sordariomycetidae</taxon>
        <taxon>Ophiostomatales</taxon>
        <taxon>Ophiostomataceae</taxon>
        <taxon>Sporothrix</taxon>
    </lineage>
</organism>
<evidence type="ECO:0000313" key="7">
    <source>
        <dbReference type="EMBL" id="CAK7233803.1"/>
    </source>
</evidence>
<dbReference type="InterPro" id="IPR050416">
    <property type="entry name" value="FAD-linked_Oxidoreductase"/>
</dbReference>
<dbReference type="InterPro" id="IPR016169">
    <property type="entry name" value="FAD-bd_PCMH_sub2"/>
</dbReference>
<protein>
    <recommendedName>
        <fullName evidence="6">FAD-binding PCMH-type domain-containing protein</fullName>
    </recommendedName>
</protein>
<keyword evidence="4" id="KW-0274">FAD</keyword>
<keyword evidence="3" id="KW-0285">Flavoprotein</keyword>